<dbReference type="EnsemblMetazoa" id="GMOY014243.R1403">
    <property type="protein sequence ID" value="GMOY014243.P1403"/>
    <property type="gene ID" value="GMOY014243"/>
</dbReference>
<dbReference type="Proteomes" id="UP000092444">
    <property type="component" value="Unassembled WGS sequence"/>
</dbReference>
<evidence type="ECO:0000256" key="1">
    <source>
        <dbReference type="SAM" id="Phobius"/>
    </source>
</evidence>
<keyword evidence="1" id="KW-1133">Transmembrane helix</keyword>
<organism evidence="2 3">
    <name type="scientific">Glossina morsitans morsitans</name>
    <name type="common">Savannah tsetse fly</name>
    <dbReference type="NCBI Taxonomy" id="37546"/>
    <lineage>
        <taxon>Eukaryota</taxon>
        <taxon>Metazoa</taxon>
        <taxon>Ecdysozoa</taxon>
        <taxon>Arthropoda</taxon>
        <taxon>Hexapoda</taxon>
        <taxon>Insecta</taxon>
        <taxon>Pterygota</taxon>
        <taxon>Neoptera</taxon>
        <taxon>Endopterygota</taxon>
        <taxon>Diptera</taxon>
        <taxon>Brachycera</taxon>
        <taxon>Muscomorpha</taxon>
        <taxon>Hippoboscoidea</taxon>
        <taxon>Glossinidae</taxon>
        <taxon>Glossina</taxon>
    </lineage>
</organism>
<proteinExistence type="predicted"/>
<protein>
    <submittedName>
        <fullName evidence="2">Uncharacterized protein</fullName>
    </submittedName>
</protein>
<evidence type="ECO:0000313" key="3">
    <source>
        <dbReference type="Proteomes" id="UP000092444"/>
    </source>
</evidence>
<sequence length="91" mass="10984">MCQNIELFLSGSILVFRLLVNIIFLAYFALLRLVSIIIVLYSFIVLLQYILNIINKKKYIYIYIILSHIFYLKYFRKCFIFRSQQKSINCI</sequence>
<evidence type="ECO:0000313" key="2">
    <source>
        <dbReference type="EnsemblMetazoa" id="GMOY014243.P1403"/>
    </source>
</evidence>
<name>A0ABK9NGD3_GLOMM</name>
<keyword evidence="1" id="KW-0812">Transmembrane</keyword>
<dbReference type="EMBL" id="CCAG010000864">
    <property type="status" value="NOT_ANNOTATED_CDS"/>
    <property type="molecule type" value="Genomic_DNA"/>
</dbReference>
<accession>A0ABK9NGD3</accession>
<keyword evidence="3" id="KW-1185">Reference proteome</keyword>
<reference evidence="2" key="1">
    <citation type="submission" date="2025-05" db="UniProtKB">
        <authorList>
            <consortium name="EnsemblMetazoa"/>
        </authorList>
    </citation>
    <scope>IDENTIFICATION</scope>
    <source>
        <strain evidence="2">Yale</strain>
    </source>
</reference>
<feature type="transmembrane region" description="Helical" evidence="1">
    <location>
        <begin position="7"/>
        <end position="27"/>
    </location>
</feature>
<feature type="transmembrane region" description="Helical" evidence="1">
    <location>
        <begin position="33"/>
        <end position="51"/>
    </location>
</feature>
<keyword evidence="1" id="KW-0472">Membrane</keyword>